<evidence type="ECO:0008006" key="3">
    <source>
        <dbReference type="Google" id="ProtNLM"/>
    </source>
</evidence>
<comment type="caution">
    <text evidence="1">The sequence shown here is derived from an EMBL/GenBank/DDBJ whole genome shotgun (WGS) entry which is preliminary data.</text>
</comment>
<evidence type="ECO:0000313" key="2">
    <source>
        <dbReference type="Proteomes" id="UP000238191"/>
    </source>
</evidence>
<dbReference type="InterPro" id="IPR010037">
    <property type="entry name" value="FkbH_domain"/>
</dbReference>
<dbReference type="Gene3D" id="3.40.630.30">
    <property type="match status" value="1"/>
</dbReference>
<accession>A0A2S7D621</accession>
<dbReference type="Gene3D" id="3.40.50.1000">
    <property type="entry name" value="HAD superfamily/HAD-like"/>
    <property type="match status" value="1"/>
</dbReference>
<dbReference type="SUPFAM" id="SSF56784">
    <property type="entry name" value="HAD-like"/>
    <property type="match status" value="1"/>
</dbReference>
<dbReference type="NCBIfam" id="TIGR01681">
    <property type="entry name" value="HAD-SF-IIIC"/>
    <property type="match status" value="1"/>
</dbReference>
<dbReference type="InterPro" id="IPR016181">
    <property type="entry name" value="Acyl_CoA_acyltransferase"/>
</dbReference>
<evidence type="ECO:0000313" key="1">
    <source>
        <dbReference type="EMBL" id="PPU69184.1"/>
    </source>
</evidence>
<gene>
    <name evidence="1" type="ORF">XpiCFBP4643_06555</name>
</gene>
<dbReference type="SUPFAM" id="SSF55729">
    <property type="entry name" value="Acyl-CoA N-acyltransferases (Nat)"/>
    <property type="match status" value="1"/>
</dbReference>
<dbReference type="NCBIfam" id="TIGR01686">
    <property type="entry name" value="FkbH"/>
    <property type="match status" value="1"/>
</dbReference>
<dbReference type="InterPro" id="IPR023214">
    <property type="entry name" value="HAD_sf"/>
</dbReference>
<dbReference type="Proteomes" id="UP000238191">
    <property type="component" value="Unassembled WGS sequence"/>
</dbReference>
<keyword evidence="2" id="KW-1185">Reference proteome</keyword>
<reference evidence="2" key="1">
    <citation type="submission" date="2016-08" db="EMBL/GenBank/DDBJ databases">
        <authorList>
            <person name="Merda D."/>
            <person name="Briand M."/>
            <person name="Taghouti G."/>
            <person name="Carrere S."/>
            <person name="Gouzy J."/>
            <person name="Portier P."/>
            <person name="Jacques M.-A."/>
            <person name="Fischer-Le Saux M."/>
        </authorList>
    </citation>
    <scope>NUCLEOTIDE SEQUENCE [LARGE SCALE GENOMIC DNA]</scope>
    <source>
        <strain evidence="2">CFBP4643</strain>
    </source>
</reference>
<name>A0A2S7D621_9XANT</name>
<dbReference type="InterPro" id="IPR036412">
    <property type="entry name" value="HAD-like_sf"/>
</dbReference>
<organism evidence="1 2">
    <name type="scientific">Xanthomonas pisi</name>
    <dbReference type="NCBI Taxonomy" id="56457"/>
    <lineage>
        <taxon>Bacteria</taxon>
        <taxon>Pseudomonadati</taxon>
        <taxon>Pseudomonadota</taxon>
        <taxon>Gammaproteobacteria</taxon>
        <taxon>Lysobacterales</taxon>
        <taxon>Lysobacteraceae</taxon>
        <taxon>Xanthomonas</taxon>
    </lineage>
</organism>
<dbReference type="EMBL" id="MDEI01000004">
    <property type="protein sequence ID" value="PPU69184.1"/>
    <property type="molecule type" value="Genomic_DNA"/>
</dbReference>
<dbReference type="AlphaFoldDB" id="A0A2S7D621"/>
<dbReference type="RefSeq" id="WP_046965493.1">
    <property type="nucleotide sequence ID" value="NZ_MDEI01000004.1"/>
</dbReference>
<proteinExistence type="predicted"/>
<protein>
    <recommendedName>
        <fullName evidence="3">N-acetyltransferase domain-containing protein</fullName>
    </recommendedName>
</protein>
<dbReference type="OrthoDB" id="323926at2"/>
<dbReference type="InterPro" id="IPR010033">
    <property type="entry name" value="HAD_SF_ppase_IIIC"/>
</dbReference>
<sequence length="371" mass="41255">MPLTRPPARQALVKCVVWDLDETLWDGVLLEGGAQSLKPGIMEIVHELDARGILQSVASKNDHEVAWPVVESFGLSEYLLFPHISWNSKAESIKSISECFGIGVDTLAFVDDQAVERDEVRYLLPQVTVIDSADVRSLLDQPLFQPRSITSEGRSRRLIYHAEILRTEAAARFVGSRERFLETLAMQLMIHPIEPEDLARAEELTLRTNQLNTTGITYSRDELQDMSRSSAHMVLAVKLIDRYGSSGTVGLTVVEKTEDAWTILLLILSCRVAACGIGTALIAHLIQSASTQDVRLLAAFTPTDRNRQMYITYKFAGFRDAGTQSGTQLLEHDFQRVPQVPSHLTIVSDKGDSAHRRLRITAAPDHLGEAQ</sequence>